<feature type="non-terminal residue" evidence="2">
    <location>
        <position position="111"/>
    </location>
</feature>
<protein>
    <submittedName>
        <fullName evidence="2">Uncharacterized protein</fullName>
    </submittedName>
</protein>
<keyword evidence="1" id="KW-0732">Signal</keyword>
<feature type="chain" id="PRO_5046683298" evidence="1">
    <location>
        <begin position="19"/>
        <end position="111"/>
    </location>
</feature>
<dbReference type="SUPFAM" id="SSF56436">
    <property type="entry name" value="C-type lectin-like"/>
    <property type="match status" value="1"/>
</dbReference>
<dbReference type="InterPro" id="IPR016187">
    <property type="entry name" value="CTDL_fold"/>
</dbReference>
<evidence type="ECO:0000256" key="1">
    <source>
        <dbReference type="SAM" id="SignalP"/>
    </source>
</evidence>
<gene>
    <name evidence="2" type="ORF">MAR_007853</name>
</gene>
<dbReference type="Proteomes" id="UP001164746">
    <property type="component" value="Chromosome 4"/>
</dbReference>
<dbReference type="InterPro" id="IPR016186">
    <property type="entry name" value="C-type_lectin-like/link_sf"/>
</dbReference>
<evidence type="ECO:0000313" key="2">
    <source>
        <dbReference type="EMBL" id="WAR01295.1"/>
    </source>
</evidence>
<accession>A0ABY7DUA4</accession>
<proteinExistence type="predicted"/>
<keyword evidence="3" id="KW-1185">Reference proteome</keyword>
<evidence type="ECO:0000313" key="3">
    <source>
        <dbReference type="Proteomes" id="UP001164746"/>
    </source>
</evidence>
<sequence length="111" mass="12307">MKFAVTLAICFIIKVANGNTVLQSTCQLDLETTVSKSLELLKNALGRGECEPTCPDGWLYNQGSCYLFGNTSLTFEEAKVKYYFLAVDIFSSFILNLLTDWGTFQPGDGQE</sequence>
<reference evidence="2" key="1">
    <citation type="submission" date="2022-11" db="EMBL/GenBank/DDBJ databases">
        <title>Centuries of genome instability and evolution in soft-shell clam transmissible cancer (bioRxiv).</title>
        <authorList>
            <person name="Hart S.F.M."/>
            <person name="Yonemitsu M.A."/>
            <person name="Giersch R.M."/>
            <person name="Beal B.F."/>
            <person name="Arriagada G."/>
            <person name="Davis B.W."/>
            <person name="Ostrander E.A."/>
            <person name="Goff S.P."/>
            <person name="Metzger M.J."/>
        </authorList>
    </citation>
    <scope>NUCLEOTIDE SEQUENCE</scope>
    <source>
        <strain evidence="2">MELC-2E11</strain>
        <tissue evidence="2">Siphon/mantle</tissue>
    </source>
</reference>
<dbReference type="EMBL" id="CP111015">
    <property type="protein sequence ID" value="WAR01295.1"/>
    <property type="molecule type" value="Genomic_DNA"/>
</dbReference>
<organism evidence="2 3">
    <name type="scientific">Mya arenaria</name>
    <name type="common">Soft-shell clam</name>
    <dbReference type="NCBI Taxonomy" id="6604"/>
    <lineage>
        <taxon>Eukaryota</taxon>
        <taxon>Metazoa</taxon>
        <taxon>Spiralia</taxon>
        <taxon>Lophotrochozoa</taxon>
        <taxon>Mollusca</taxon>
        <taxon>Bivalvia</taxon>
        <taxon>Autobranchia</taxon>
        <taxon>Heteroconchia</taxon>
        <taxon>Euheterodonta</taxon>
        <taxon>Imparidentia</taxon>
        <taxon>Neoheterodontei</taxon>
        <taxon>Myida</taxon>
        <taxon>Myoidea</taxon>
        <taxon>Myidae</taxon>
        <taxon>Mya</taxon>
    </lineage>
</organism>
<name>A0ABY7DUA4_MYAAR</name>
<feature type="signal peptide" evidence="1">
    <location>
        <begin position="1"/>
        <end position="18"/>
    </location>
</feature>
<dbReference type="Gene3D" id="3.10.100.10">
    <property type="entry name" value="Mannose-Binding Protein A, subunit A"/>
    <property type="match status" value="1"/>
</dbReference>